<dbReference type="Proteomes" id="UP001281147">
    <property type="component" value="Unassembled WGS sequence"/>
</dbReference>
<protein>
    <submittedName>
        <fullName evidence="1">Uncharacterized protein</fullName>
    </submittedName>
</protein>
<dbReference type="EMBL" id="JAUTXU010000209">
    <property type="protein sequence ID" value="KAK3698575.1"/>
    <property type="molecule type" value="Genomic_DNA"/>
</dbReference>
<reference evidence="1" key="1">
    <citation type="submission" date="2023-07" db="EMBL/GenBank/DDBJ databases">
        <title>Black Yeasts Isolated from many extreme environments.</title>
        <authorList>
            <person name="Coleine C."/>
            <person name="Stajich J.E."/>
            <person name="Selbmann L."/>
        </authorList>
    </citation>
    <scope>NUCLEOTIDE SEQUENCE</scope>
    <source>
        <strain evidence="1">CCFEE 5714</strain>
    </source>
</reference>
<organism evidence="1 2">
    <name type="scientific">Vermiconidia calcicola</name>
    <dbReference type="NCBI Taxonomy" id="1690605"/>
    <lineage>
        <taxon>Eukaryota</taxon>
        <taxon>Fungi</taxon>
        <taxon>Dikarya</taxon>
        <taxon>Ascomycota</taxon>
        <taxon>Pezizomycotina</taxon>
        <taxon>Dothideomycetes</taxon>
        <taxon>Dothideomycetidae</taxon>
        <taxon>Mycosphaerellales</taxon>
        <taxon>Extremaceae</taxon>
        <taxon>Vermiconidia</taxon>
    </lineage>
</organism>
<accession>A0ACC3MLJ3</accession>
<comment type="caution">
    <text evidence="1">The sequence shown here is derived from an EMBL/GenBank/DDBJ whole genome shotgun (WGS) entry which is preliminary data.</text>
</comment>
<evidence type="ECO:0000313" key="2">
    <source>
        <dbReference type="Proteomes" id="UP001281147"/>
    </source>
</evidence>
<keyword evidence="2" id="KW-1185">Reference proteome</keyword>
<proteinExistence type="predicted"/>
<name>A0ACC3MLJ3_9PEZI</name>
<gene>
    <name evidence="1" type="ORF">LTR37_016902</name>
</gene>
<sequence length="603" mass="65921">MSQDLFAAFEDAPLKHVPNKNFDIPAGNGDTPQIWRTNNTHEWLAQPTLNDVRVHEAANATSGSIDNDEDDDFGDFEDASTAAVPNSHAGSVDDRERSVTQRAISEPQAGSRSFPPKAPTRPEPPPPKRDTKQESVGHHPFAGHMDLLFETTDNEYDAGADELADLSNNPEAAMAYSKRIIAEQEAAQMKKSEVRAGPTHVARSEGLNSTSRPKTKKESKPGPNKLRKKSGYAPPTRKADVLFDADNLSEHEDTIDEFGDFESWNEPERSNHQATKSPSVHQQHNMPAIDLLALNDSSEPAKAANGENNESGLRTMSPEHGKRAQTTVEAATTDPDDDAWDDFEAAEPSKPSNAVTSSSPAAAVSRARSQFHTTCSINSADSLPPTNIPPPVVILSVFPSLFSAADDALFDTIGKLDLKQRQMLLAHPASHQFLKGYLGHGTVLAHIIAGRKLRWKRDQHLSQSMRIGPSAAGGKAGMKLTGLDKSEVAKEDREVLDVVRLWKSQVGKLRSAVTAASSAPAMARLRAVPDISEQMPVKTLKQSEGGITAPHACALCGLKREERVAKADVEVEDSFREWWIPGMNMHVSCRKFWEEFEKKLKSR</sequence>
<evidence type="ECO:0000313" key="1">
    <source>
        <dbReference type="EMBL" id="KAK3698575.1"/>
    </source>
</evidence>